<accession>A0A6N7UXH2</accession>
<evidence type="ECO:0000313" key="2">
    <source>
        <dbReference type="Proteomes" id="UP000434409"/>
    </source>
</evidence>
<organism evidence="1 2">
    <name type="scientific">Suipraeoptans intestinalis</name>
    <dbReference type="NCBI Taxonomy" id="2606628"/>
    <lineage>
        <taxon>Bacteria</taxon>
        <taxon>Bacillati</taxon>
        <taxon>Bacillota</taxon>
        <taxon>Clostridia</taxon>
        <taxon>Lachnospirales</taxon>
        <taxon>Lachnospiraceae</taxon>
        <taxon>Suipraeoptans</taxon>
    </lineage>
</organism>
<protein>
    <submittedName>
        <fullName evidence="1">Uncharacterized protein</fullName>
    </submittedName>
</protein>
<keyword evidence="2" id="KW-1185">Reference proteome</keyword>
<sequence>MARRWRNRYLTPIISSGQKEKGMRYFKNLYLTERAKEKKETIIRKLEDNSIQFSVYLLLCREGERMSLEICHAGMFLQTWYPREQVKIAGMAVGYEEALELLVEIVEDAYQNTGNADVCSYLKAREEQGE</sequence>
<comment type="caution">
    <text evidence="1">The sequence shown here is derived from an EMBL/GenBank/DDBJ whole genome shotgun (WGS) entry which is preliminary data.</text>
</comment>
<dbReference type="Proteomes" id="UP000434409">
    <property type="component" value="Unassembled WGS sequence"/>
</dbReference>
<name>A0A6N7UXH2_9FIRM</name>
<reference evidence="1 2" key="1">
    <citation type="submission" date="2019-08" db="EMBL/GenBank/DDBJ databases">
        <title>In-depth cultivation of the pig gut microbiome towards novel bacterial diversity and tailored functional studies.</title>
        <authorList>
            <person name="Wylensek D."/>
            <person name="Hitch T.C.A."/>
            <person name="Clavel T."/>
        </authorList>
    </citation>
    <scope>NUCLEOTIDE SEQUENCE [LARGE SCALE GENOMIC DNA]</scope>
    <source>
        <strain evidence="1 2">68-1-5</strain>
    </source>
</reference>
<gene>
    <name evidence="1" type="ORF">FYJ34_01600</name>
</gene>
<evidence type="ECO:0000313" key="1">
    <source>
        <dbReference type="EMBL" id="MSR93005.1"/>
    </source>
</evidence>
<dbReference type="EMBL" id="VULY01000018">
    <property type="protein sequence ID" value="MSR93005.1"/>
    <property type="molecule type" value="Genomic_DNA"/>
</dbReference>
<dbReference type="AlphaFoldDB" id="A0A6N7UXH2"/>
<proteinExistence type="predicted"/>